<evidence type="ECO:0000313" key="3">
    <source>
        <dbReference type="EMBL" id="KAF0040636.1"/>
    </source>
</evidence>
<dbReference type="InterPro" id="IPR057603">
    <property type="entry name" value="Periphilin-1_C"/>
</dbReference>
<comment type="caution">
    <text evidence="3">The sequence shown here is derived from an EMBL/GenBank/DDBJ whole genome shotgun (WGS) entry which is preliminary data.</text>
</comment>
<feature type="domain" description="Periphilin-1 C-terminal" evidence="2">
    <location>
        <begin position="278"/>
        <end position="355"/>
    </location>
</feature>
<gene>
    <name evidence="3" type="ORF">F2P81_006534</name>
</gene>
<dbReference type="PANTHER" id="PTHR15836:SF4">
    <property type="entry name" value="PERIPHILIN-1"/>
    <property type="match status" value="1"/>
</dbReference>
<feature type="compositionally biased region" description="Basic and acidic residues" evidence="1">
    <location>
        <begin position="172"/>
        <end position="181"/>
    </location>
</feature>
<evidence type="ECO:0000259" key="2">
    <source>
        <dbReference type="Pfam" id="PF25234"/>
    </source>
</evidence>
<feature type="compositionally biased region" description="Basic and acidic residues" evidence="1">
    <location>
        <begin position="80"/>
        <end position="92"/>
    </location>
</feature>
<dbReference type="GO" id="GO:0045892">
    <property type="term" value="P:negative regulation of DNA-templated transcription"/>
    <property type="evidence" value="ECO:0007669"/>
    <property type="project" value="InterPro"/>
</dbReference>
<dbReference type="Proteomes" id="UP000438429">
    <property type="component" value="Unassembled WGS sequence"/>
</dbReference>
<feature type="compositionally biased region" description="Polar residues" evidence="1">
    <location>
        <begin position="139"/>
        <end position="159"/>
    </location>
</feature>
<name>A0A6A4SZD4_SCOMX</name>
<dbReference type="GO" id="GO:0045814">
    <property type="term" value="P:negative regulation of gene expression, epigenetic"/>
    <property type="evidence" value="ECO:0007669"/>
    <property type="project" value="TreeGrafter"/>
</dbReference>
<organism evidence="3 4">
    <name type="scientific">Scophthalmus maximus</name>
    <name type="common">Turbot</name>
    <name type="synonym">Psetta maxima</name>
    <dbReference type="NCBI Taxonomy" id="52904"/>
    <lineage>
        <taxon>Eukaryota</taxon>
        <taxon>Metazoa</taxon>
        <taxon>Chordata</taxon>
        <taxon>Craniata</taxon>
        <taxon>Vertebrata</taxon>
        <taxon>Euteleostomi</taxon>
        <taxon>Actinopterygii</taxon>
        <taxon>Neopterygii</taxon>
        <taxon>Teleostei</taxon>
        <taxon>Neoteleostei</taxon>
        <taxon>Acanthomorphata</taxon>
        <taxon>Carangaria</taxon>
        <taxon>Pleuronectiformes</taxon>
        <taxon>Pleuronectoidei</taxon>
        <taxon>Scophthalmidae</taxon>
        <taxon>Scophthalmus</taxon>
    </lineage>
</organism>
<dbReference type="Pfam" id="PF25234">
    <property type="entry name" value="Periphilin_C"/>
    <property type="match status" value="1"/>
</dbReference>
<evidence type="ECO:0000256" key="1">
    <source>
        <dbReference type="SAM" id="MobiDB-lite"/>
    </source>
</evidence>
<evidence type="ECO:0000313" key="4">
    <source>
        <dbReference type="Proteomes" id="UP000438429"/>
    </source>
</evidence>
<dbReference type="GO" id="GO:0097355">
    <property type="term" value="P:protein localization to heterochromatin"/>
    <property type="evidence" value="ECO:0007669"/>
    <property type="project" value="TreeGrafter"/>
</dbReference>
<dbReference type="AlphaFoldDB" id="A0A6A4SZD4"/>
<sequence length="374" mass="42947">MSRNVDSAVLRRFNVTGKPFSAERRHQTGNRHRSFNMAYRHGRKSIREVYEHHFSEMDSRELNSRRVVNIVEKRSLVPRPELDYDGSLHDDQWYGGPRNYHNAREYHGEDSYPPSDAQEYYGEDDYPPSDRYYPDETPNYGNYQRHSSPVQNEGPHSQQCYSRHDLRYQLESGSRGDHDYRSSPPVISRPRSPGRREALPPGRSGSNSSNRSFSPDKDKGYTYQQAQQKHKANVPVNHTPSNSVEGSPQSSGSSKEKTPASVVESEEVPAASMEPKPTPEDDLKTRRLEAIKAKALEIEEHYRQDCETFRTVVKMLVAKEPSLDNLLQAPLDENLSEMKQRCLDALRHFVKELDEVLEQPDTSAKATAHITQDY</sequence>
<dbReference type="GO" id="GO:0005654">
    <property type="term" value="C:nucleoplasm"/>
    <property type="evidence" value="ECO:0007669"/>
    <property type="project" value="TreeGrafter"/>
</dbReference>
<dbReference type="PANTHER" id="PTHR15836">
    <property type="entry name" value="PERIPHILIN 1"/>
    <property type="match status" value="1"/>
</dbReference>
<feature type="region of interest" description="Disordered" evidence="1">
    <location>
        <begin position="172"/>
        <end position="284"/>
    </location>
</feature>
<feature type="compositionally biased region" description="Low complexity" evidence="1">
    <location>
        <begin position="200"/>
        <end position="212"/>
    </location>
</feature>
<feature type="compositionally biased region" description="Low complexity" evidence="1">
    <location>
        <begin position="182"/>
        <end position="191"/>
    </location>
</feature>
<proteinExistence type="predicted"/>
<protein>
    <recommendedName>
        <fullName evidence="2">Periphilin-1 C-terminal domain-containing protein</fullName>
    </recommendedName>
</protein>
<accession>A0A6A4SZD4</accession>
<dbReference type="EMBL" id="VEVO01000006">
    <property type="protein sequence ID" value="KAF0040636.1"/>
    <property type="molecule type" value="Genomic_DNA"/>
</dbReference>
<dbReference type="InterPro" id="IPR028851">
    <property type="entry name" value="Pphln1"/>
</dbReference>
<feature type="region of interest" description="Disordered" evidence="1">
    <location>
        <begin position="80"/>
        <end position="159"/>
    </location>
</feature>
<dbReference type="CDD" id="cd22896">
    <property type="entry name" value="periphilin-like"/>
    <property type="match status" value="1"/>
</dbReference>
<feature type="compositionally biased region" description="Low complexity" evidence="1">
    <location>
        <begin position="240"/>
        <end position="253"/>
    </location>
</feature>
<reference evidence="3 4" key="1">
    <citation type="submission" date="2019-06" db="EMBL/GenBank/DDBJ databases">
        <title>Draft genomes of female and male turbot (Scophthalmus maximus).</title>
        <authorList>
            <person name="Xu H."/>
            <person name="Xu X.-W."/>
            <person name="Shao C."/>
            <person name="Chen S."/>
        </authorList>
    </citation>
    <scope>NUCLEOTIDE SEQUENCE [LARGE SCALE GENOMIC DNA]</scope>
    <source>
        <strain evidence="3">Ysfricsl-2016a</strain>
        <tissue evidence="3">Blood</tissue>
    </source>
</reference>